<keyword evidence="2" id="KW-0489">Methyltransferase</keyword>
<dbReference type="PROSITE" id="PS00092">
    <property type="entry name" value="N6_MTASE"/>
    <property type="match status" value="1"/>
</dbReference>
<dbReference type="GO" id="GO:0008757">
    <property type="term" value="F:S-adenosylmethionine-dependent methyltransferase activity"/>
    <property type="evidence" value="ECO:0007669"/>
    <property type="project" value="UniProtKB-ARBA"/>
</dbReference>
<protein>
    <submittedName>
        <fullName evidence="2">Methyltransferase</fullName>
    </submittedName>
</protein>
<dbReference type="SUPFAM" id="SSF53335">
    <property type="entry name" value="S-adenosyl-L-methionine-dependent methyltransferases"/>
    <property type="match status" value="1"/>
</dbReference>
<sequence>MAQSTEILPNGLQLLQDDRFFKLGQDSVLLSAFAKPRRNAKLLDLGCGTGALALLVWRPDLKITGLELQDGPLDLFRQSIAANELENVTALQGDLRQMRTLLPHGSMDYVICNPPYFDRNAGANAPTAEKRTARQDATCSVEELAVAASFVLHTGGKAAFVFRPERLWVLLEALSRVRLVPKRMRFVHQSVQTAPSVVMVECRKGGSAEGLVVEPPLIVESDEYFRIYRIEH</sequence>
<keyword evidence="2" id="KW-0808">Transferase</keyword>
<dbReference type="InterPro" id="IPR050210">
    <property type="entry name" value="tRNA_Adenine-N(6)_MTase"/>
</dbReference>
<keyword evidence="3" id="KW-1185">Reference proteome</keyword>
<dbReference type="EMBL" id="JAJEPX010000041">
    <property type="protein sequence ID" value="MCC2177603.1"/>
    <property type="molecule type" value="Genomic_DNA"/>
</dbReference>
<dbReference type="CDD" id="cd02440">
    <property type="entry name" value="AdoMet_MTases"/>
    <property type="match status" value="1"/>
</dbReference>
<dbReference type="PANTHER" id="PTHR47739:SF1">
    <property type="entry name" value="TRNA1(VAL) (ADENINE(37)-N6)-METHYLTRANSFERASE"/>
    <property type="match status" value="1"/>
</dbReference>
<accession>A0AAW4W3T0</accession>
<reference evidence="2 3" key="1">
    <citation type="submission" date="2021-10" db="EMBL/GenBank/DDBJ databases">
        <title>Anaerobic single-cell dispensing facilitates the cultivation of human gut bacteria.</title>
        <authorList>
            <person name="Afrizal A."/>
        </authorList>
    </citation>
    <scope>NUCLEOTIDE SEQUENCE [LARGE SCALE GENOMIC DNA]</scope>
    <source>
        <strain evidence="2 3">CLA-AA-H270</strain>
    </source>
</reference>
<dbReference type="GO" id="GO:0008170">
    <property type="term" value="F:N-methyltransferase activity"/>
    <property type="evidence" value="ECO:0007669"/>
    <property type="project" value="UniProtKB-ARBA"/>
</dbReference>
<evidence type="ECO:0000259" key="1">
    <source>
        <dbReference type="Pfam" id="PF05175"/>
    </source>
</evidence>
<dbReference type="GeneID" id="98660668"/>
<dbReference type="InterPro" id="IPR002052">
    <property type="entry name" value="DNA_methylase_N6_adenine_CS"/>
</dbReference>
<dbReference type="RefSeq" id="WP_227601077.1">
    <property type="nucleotide sequence ID" value="NZ_DBFWFK010000007.1"/>
</dbReference>
<dbReference type="Gene3D" id="3.40.50.150">
    <property type="entry name" value="Vaccinia Virus protein VP39"/>
    <property type="match status" value="1"/>
</dbReference>
<dbReference type="InterPro" id="IPR029063">
    <property type="entry name" value="SAM-dependent_MTases_sf"/>
</dbReference>
<evidence type="ECO:0000313" key="2">
    <source>
        <dbReference type="EMBL" id="MCC2177603.1"/>
    </source>
</evidence>
<dbReference type="Proteomes" id="UP001298753">
    <property type="component" value="Unassembled WGS sequence"/>
</dbReference>
<gene>
    <name evidence="2" type="ORF">LKD22_10780</name>
</gene>
<dbReference type="GO" id="GO:0003676">
    <property type="term" value="F:nucleic acid binding"/>
    <property type="evidence" value="ECO:0007669"/>
    <property type="project" value="InterPro"/>
</dbReference>
<dbReference type="Pfam" id="PF05175">
    <property type="entry name" value="MTS"/>
    <property type="match status" value="1"/>
</dbReference>
<organism evidence="2 3">
    <name type="scientific">Agathobaculum butyriciproducens</name>
    <dbReference type="NCBI Taxonomy" id="1628085"/>
    <lineage>
        <taxon>Bacteria</taxon>
        <taxon>Bacillati</taxon>
        <taxon>Bacillota</taxon>
        <taxon>Clostridia</taxon>
        <taxon>Eubacteriales</taxon>
        <taxon>Butyricicoccaceae</taxon>
        <taxon>Agathobaculum</taxon>
    </lineage>
</organism>
<comment type="caution">
    <text evidence="2">The sequence shown here is derived from an EMBL/GenBank/DDBJ whole genome shotgun (WGS) entry which is preliminary data.</text>
</comment>
<dbReference type="GO" id="GO:0032259">
    <property type="term" value="P:methylation"/>
    <property type="evidence" value="ECO:0007669"/>
    <property type="project" value="UniProtKB-KW"/>
</dbReference>
<evidence type="ECO:0000313" key="3">
    <source>
        <dbReference type="Proteomes" id="UP001298753"/>
    </source>
</evidence>
<dbReference type="PANTHER" id="PTHR47739">
    <property type="entry name" value="TRNA1(VAL) (ADENINE(37)-N6)-METHYLTRANSFERASE"/>
    <property type="match status" value="1"/>
</dbReference>
<feature type="domain" description="Methyltransferase small" evidence="1">
    <location>
        <begin position="28"/>
        <end position="121"/>
    </location>
</feature>
<dbReference type="InterPro" id="IPR007848">
    <property type="entry name" value="Small_mtfrase_dom"/>
</dbReference>
<proteinExistence type="predicted"/>
<dbReference type="AlphaFoldDB" id="A0AAW4W3T0"/>
<name>A0AAW4W3T0_9FIRM</name>